<keyword evidence="1" id="KW-0474">Menaquinone biosynthesis</keyword>
<dbReference type="Proteomes" id="UP000295781">
    <property type="component" value="Chromosome"/>
</dbReference>
<dbReference type="InterPro" id="IPR029063">
    <property type="entry name" value="SAM-dependent_MTases_sf"/>
</dbReference>
<evidence type="ECO:0000256" key="1">
    <source>
        <dbReference type="ARBA" id="ARBA00022428"/>
    </source>
</evidence>
<gene>
    <name evidence="3" type="ORF">SOCEGT47_075000</name>
</gene>
<protein>
    <recommendedName>
        <fullName evidence="2">Methyltransferase domain-containing protein</fullName>
    </recommendedName>
</protein>
<dbReference type="SUPFAM" id="SSF53335">
    <property type="entry name" value="S-adenosyl-L-methionine-dependent methyltransferases"/>
    <property type="match status" value="1"/>
</dbReference>
<sequence length="279" mass="30164">MNPLDPDKARTAVTYSAAADHFDDPPLAFWARIGARTVERARIEPGHRVLDVCSGTGSSAIPAARAVGPTGSVLAVDLAEALLDRGRAKARALGLSNIDFRCADVEALDLPPGSFDAIVCVFGIFFMPDMPAAVRRLWRWLKPGGTLAVTTWGTDVLEPGNTAFWDAIQAHRPDVYKTFRPWERINSPDALRAMLAAAGVAACAIDAERSRQPLTSPDDWWVIALGSGYRGTIDKLDPGTQEVVKRDILAPLRARNALSAETNALYAIARKPPGREAER</sequence>
<dbReference type="Gene3D" id="3.40.50.150">
    <property type="entry name" value="Vaccinia Virus protein VP39"/>
    <property type="match status" value="1"/>
</dbReference>
<organism evidence="3 4">
    <name type="scientific">Sorangium cellulosum</name>
    <name type="common">Polyangium cellulosum</name>
    <dbReference type="NCBI Taxonomy" id="56"/>
    <lineage>
        <taxon>Bacteria</taxon>
        <taxon>Pseudomonadati</taxon>
        <taxon>Myxococcota</taxon>
        <taxon>Polyangia</taxon>
        <taxon>Polyangiales</taxon>
        <taxon>Polyangiaceae</taxon>
        <taxon>Sorangium</taxon>
    </lineage>
</organism>
<evidence type="ECO:0000313" key="4">
    <source>
        <dbReference type="Proteomes" id="UP000295781"/>
    </source>
</evidence>
<dbReference type="GO" id="GO:0008168">
    <property type="term" value="F:methyltransferase activity"/>
    <property type="evidence" value="ECO:0007669"/>
    <property type="project" value="InterPro"/>
</dbReference>
<dbReference type="PANTHER" id="PTHR43591:SF99">
    <property type="entry name" value="OS06G0646000 PROTEIN"/>
    <property type="match status" value="1"/>
</dbReference>
<dbReference type="InterPro" id="IPR041698">
    <property type="entry name" value="Methyltransf_25"/>
</dbReference>
<reference evidence="3 4" key="1">
    <citation type="submission" date="2015-09" db="EMBL/GenBank/DDBJ databases">
        <title>Sorangium comparison.</title>
        <authorList>
            <person name="Zaburannyi N."/>
            <person name="Bunk B."/>
            <person name="Overmann J."/>
            <person name="Mueller R."/>
        </authorList>
    </citation>
    <scope>NUCLEOTIDE SEQUENCE [LARGE SCALE GENOMIC DNA]</scope>
    <source>
        <strain evidence="3 4">So ceGT47</strain>
    </source>
</reference>
<dbReference type="InterPro" id="IPR004033">
    <property type="entry name" value="UbiE/COQ5_MeTrFase"/>
</dbReference>
<dbReference type="PROSITE" id="PS51608">
    <property type="entry name" value="SAM_MT_UBIE"/>
    <property type="match status" value="1"/>
</dbReference>
<evidence type="ECO:0000313" key="3">
    <source>
        <dbReference type="EMBL" id="AUX26930.1"/>
    </source>
</evidence>
<dbReference type="GO" id="GO:0009234">
    <property type="term" value="P:menaquinone biosynthetic process"/>
    <property type="evidence" value="ECO:0007669"/>
    <property type="project" value="UniProtKB-KW"/>
</dbReference>
<dbReference type="OrthoDB" id="9808140at2"/>
<dbReference type="EMBL" id="CP012670">
    <property type="protein sequence ID" value="AUX26930.1"/>
    <property type="molecule type" value="Genomic_DNA"/>
</dbReference>
<name>A0A4P2QB74_SORCE</name>
<dbReference type="CDD" id="cd02440">
    <property type="entry name" value="AdoMet_MTases"/>
    <property type="match status" value="1"/>
</dbReference>
<dbReference type="AlphaFoldDB" id="A0A4P2QB74"/>
<evidence type="ECO:0000259" key="2">
    <source>
        <dbReference type="Pfam" id="PF13649"/>
    </source>
</evidence>
<dbReference type="PANTHER" id="PTHR43591">
    <property type="entry name" value="METHYLTRANSFERASE"/>
    <property type="match status" value="1"/>
</dbReference>
<feature type="domain" description="Methyltransferase" evidence="2">
    <location>
        <begin position="49"/>
        <end position="145"/>
    </location>
</feature>
<accession>A0A4P2QB74</accession>
<dbReference type="Pfam" id="PF13649">
    <property type="entry name" value="Methyltransf_25"/>
    <property type="match status" value="1"/>
</dbReference>
<proteinExistence type="predicted"/>
<dbReference type="RefSeq" id="WP_129354864.1">
    <property type="nucleotide sequence ID" value="NZ_CP012670.1"/>
</dbReference>